<accession>A0A9W6Y1S0</accession>
<gene>
    <name evidence="2" type="ORF">Pfra01_002017100</name>
</gene>
<comment type="caution">
    <text evidence="2">The sequence shown here is derived from an EMBL/GenBank/DDBJ whole genome shotgun (WGS) entry which is preliminary data.</text>
</comment>
<proteinExistence type="predicted"/>
<evidence type="ECO:0000313" key="3">
    <source>
        <dbReference type="Proteomes" id="UP001165121"/>
    </source>
</evidence>
<dbReference type="AlphaFoldDB" id="A0A9W6Y1S0"/>
<evidence type="ECO:0000313" key="2">
    <source>
        <dbReference type="EMBL" id="GMF50491.1"/>
    </source>
</evidence>
<sequence>MPQSSTPGPGTYRTPTSGTRSPPQPSLALPDRSVSSLTALSVEAQARHPSPSPPMSCSPSTTQVLTRLRDSQQILVHHLLRAVGHQDLRQWVVPQALACVQILRYTQLRRALHVLDPGLSYSVAGNDCHESTNSLNKRWDTMLVFNDFCEPNDRPVVNALTDTRVAEAMPTEDAPQIESCIVEELENCNLVDGEFGSDDDIENESDCDDESNL</sequence>
<feature type="region of interest" description="Disordered" evidence="1">
    <location>
        <begin position="1"/>
        <end position="61"/>
    </location>
</feature>
<dbReference type="EMBL" id="BSXT01002705">
    <property type="protein sequence ID" value="GMF50491.1"/>
    <property type="molecule type" value="Genomic_DNA"/>
</dbReference>
<feature type="compositionally biased region" description="Polar residues" evidence="1">
    <location>
        <begin position="1"/>
        <end position="21"/>
    </location>
</feature>
<organism evidence="2 3">
    <name type="scientific">Phytophthora fragariaefolia</name>
    <dbReference type="NCBI Taxonomy" id="1490495"/>
    <lineage>
        <taxon>Eukaryota</taxon>
        <taxon>Sar</taxon>
        <taxon>Stramenopiles</taxon>
        <taxon>Oomycota</taxon>
        <taxon>Peronosporomycetes</taxon>
        <taxon>Peronosporales</taxon>
        <taxon>Peronosporaceae</taxon>
        <taxon>Phytophthora</taxon>
    </lineage>
</organism>
<evidence type="ECO:0000256" key="1">
    <source>
        <dbReference type="SAM" id="MobiDB-lite"/>
    </source>
</evidence>
<name>A0A9W6Y1S0_9STRA</name>
<keyword evidence="3" id="KW-1185">Reference proteome</keyword>
<reference evidence="2" key="1">
    <citation type="submission" date="2023-04" db="EMBL/GenBank/DDBJ databases">
        <title>Phytophthora fragariaefolia NBRC 109709.</title>
        <authorList>
            <person name="Ichikawa N."/>
            <person name="Sato H."/>
            <person name="Tonouchi N."/>
        </authorList>
    </citation>
    <scope>NUCLEOTIDE SEQUENCE</scope>
    <source>
        <strain evidence="2">NBRC 109709</strain>
    </source>
</reference>
<protein>
    <submittedName>
        <fullName evidence="2">Unnamed protein product</fullName>
    </submittedName>
</protein>
<dbReference type="Proteomes" id="UP001165121">
    <property type="component" value="Unassembled WGS sequence"/>
</dbReference>